<feature type="compositionally biased region" description="Pro residues" evidence="1">
    <location>
        <begin position="11"/>
        <end position="24"/>
    </location>
</feature>
<dbReference type="Pfam" id="PF11219">
    <property type="entry name" value="DUF3014"/>
    <property type="match status" value="1"/>
</dbReference>
<keyword evidence="2" id="KW-1133">Transmembrane helix</keyword>
<evidence type="ECO:0000256" key="2">
    <source>
        <dbReference type="SAM" id="Phobius"/>
    </source>
</evidence>
<evidence type="ECO:0000256" key="1">
    <source>
        <dbReference type="SAM" id="MobiDB-lite"/>
    </source>
</evidence>
<proteinExistence type="predicted"/>
<feature type="transmembrane region" description="Helical" evidence="2">
    <location>
        <begin position="30"/>
        <end position="49"/>
    </location>
</feature>
<dbReference type="OrthoDB" id="5502479at2"/>
<dbReference type="RefSeq" id="WP_120628772.1">
    <property type="nucleotide sequence ID" value="NZ_RAWG01000257.1"/>
</dbReference>
<feature type="region of interest" description="Disordered" evidence="1">
    <location>
        <begin position="267"/>
        <end position="296"/>
    </location>
</feature>
<dbReference type="EMBL" id="RAWG01000257">
    <property type="protein sequence ID" value="RKH37158.1"/>
    <property type="molecule type" value="Genomic_DNA"/>
</dbReference>
<organism evidence="3 4">
    <name type="scientific">Corallococcus sicarius</name>
    <dbReference type="NCBI Taxonomy" id="2316726"/>
    <lineage>
        <taxon>Bacteria</taxon>
        <taxon>Pseudomonadati</taxon>
        <taxon>Myxococcota</taxon>
        <taxon>Myxococcia</taxon>
        <taxon>Myxococcales</taxon>
        <taxon>Cystobacterineae</taxon>
        <taxon>Myxococcaceae</taxon>
        <taxon>Corallococcus</taxon>
    </lineage>
</organism>
<keyword evidence="4" id="KW-1185">Reference proteome</keyword>
<dbReference type="AlphaFoldDB" id="A0A3A8MY33"/>
<gene>
    <name evidence="3" type="ORF">D7X12_30550</name>
</gene>
<evidence type="ECO:0000313" key="3">
    <source>
        <dbReference type="EMBL" id="RKH37158.1"/>
    </source>
</evidence>
<comment type="caution">
    <text evidence="3">The sequence shown here is derived from an EMBL/GenBank/DDBJ whole genome shotgun (WGS) entry which is preliminary data.</text>
</comment>
<dbReference type="Proteomes" id="UP000273405">
    <property type="component" value="Unassembled WGS sequence"/>
</dbReference>
<dbReference type="InterPro" id="IPR021382">
    <property type="entry name" value="DUF3014"/>
</dbReference>
<reference evidence="4" key="1">
    <citation type="submission" date="2018-09" db="EMBL/GenBank/DDBJ databases">
        <authorList>
            <person name="Livingstone P.G."/>
            <person name="Whitworth D.E."/>
        </authorList>
    </citation>
    <scope>NUCLEOTIDE SEQUENCE [LARGE SCALE GENOMIC DNA]</scope>
    <source>
        <strain evidence="4">CA040B</strain>
    </source>
</reference>
<keyword evidence="2" id="KW-0472">Membrane</keyword>
<accession>A0A3A8MY33</accession>
<feature type="region of interest" description="Disordered" evidence="1">
    <location>
        <begin position="1"/>
        <end position="26"/>
    </location>
</feature>
<evidence type="ECO:0000313" key="4">
    <source>
        <dbReference type="Proteomes" id="UP000273405"/>
    </source>
</evidence>
<protein>
    <submittedName>
        <fullName evidence="3">DUF3014 domain-containing protein</fullName>
    </submittedName>
</protein>
<keyword evidence="2" id="KW-0812">Transmembrane</keyword>
<sequence>MSDPNFVNQPPGIPPPPQAEPPKTPSRGKVMGILVALMVAALVASYFGLKRQSAPLSVAVTPTLFDAGTPAALPPDVSLPESDGRVRDLVGKLSVDPELARWLQERDLARRFTSSVNNIAEGESPRASLLFMAPPGAFQVDASGANGRAAVAPLSYARYDLVARVLGSLDMAGAALVYRELQPLIDQAYREIAPPGQSFEATFGRAIQHLLAVPVPQGPVEVLPKGALYVYAAPELEGLSRAQKHLLRMGPGNIRIIQAKLREVRTSLNLPTPETPEPRAPEALPDQDPGQTQPAE</sequence>
<name>A0A3A8MY33_9BACT</name>